<evidence type="ECO:0000256" key="1">
    <source>
        <dbReference type="SAM" id="MobiDB-lite"/>
    </source>
</evidence>
<dbReference type="AlphaFoldDB" id="A0A6J4UNH1"/>
<feature type="compositionally biased region" description="Polar residues" evidence="1">
    <location>
        <begin position="173"/>
        <end position="182"/>
    </location>
</feature>
<reference evidence="2" key="1">
    <citation type="submission" date="2020-02" db="EMBL/GenBank/DDBJ databases">
        <authorList>
            <person name="Meier V. D."/>
        </authorList>
    </citation>
    <scope>NUCLEOTIDE SEQUENCE</scope>
    <source>
        <strain evidence="2">AVDCRST_MAG73</strain>
    </source>
</reference>
<accession>A0A6J4UNH1</accession>
<name>A0A6J4UNH1_9BACT</name>
<sequence>MLGDATLHYAEGLTAALLGLDALYAAERGTNARSGGGDIERLVVLNLSTTHAPEPFADYAAARARFAELGARSGDLPEADRRRYDAQTCASAIAFARWRTGGLAFPDQIAGFLPVPAGPATAAELDGLRGEMRDVLVELGYGGARRTSSAPGRRATGCRRSRSRARSTICSPTPGTAPSSGWRSRRGSATGCASRRSAAYPTTRCATTRGA</sequence>
<protein>
    <submittedName>
        <fullName evidence="2">Uncharacterized protein</fullName>
    </submittedName>
</protein>
<dbReference type="EMBL" id="CADCWE010000218">
    <property type="protein sequence ID" value="CAA9556009.1"/>
    <property type="molecule type" value="Genomic_DNA"/>
</dbReference>
<feature type="region of interest" description="Disordered" evidence="1">
    <location>
        <begin position="145"/>
        <end position="198"/>
    </location>
</feature>
<gene>
    <name evidence="2" type="ORF">AVDCRST_MAG73-3284</name>
</gene>
<evidence type="ECO:0000313" key="2">
    <source>
        <dbReference type="EMBL" id="CAA9556009.1"/>
    </source>
</evidence>
<feature type="compositionally biased region" description="Basic residues" evidence="1">
    <location>
        <begin position="156"/>
        <end position="165"/>
    </location>
</feature>
<organism evidence="2">
    <name type="scientific">uncultured Thermomicrobiales bacterium</name>
    <dbReference type="NCBI Taxonomy" id="1645740"/>
    <lineage>
        <taxon>Bacteria</taxon>
        <taxon>Pseudomonadati</taxon>
        <taxon>Thermomicrobiota</taxon>
        <taxon>Thermomicrobia</taxon>
        <taxon>Thermomicrobiales</taxon>
        <taxon>environmental samples</taxon>
    </lineage>
</organism>
<proteinExistence type="predicted"/>